<comment type="subcellular location">
    <subcellularLocation>
        <location evidence="1">Membrane</location>
        <topology evidence="1">Multi-pass membrane protein</topology>
    </subcellularLocation>
</comment>
<keyword evidence="2 6" id="KW-0812">Transmembrane</keyword>
<evidence type="ECO:0000313" key="8">
    <source>
        <dbReference type="Proteomes" id="UP000289152"/>
    </source>
</evidence>
<evidence type="ECO:0000256" key="5">
    <source>
        <dbReference type="SAM" id="MobiDB-lite"/>
    </source>
</evidence>
<evidence type="ECO:0000313" key="7">
    <source>
        <dbReference type="EMBL" id="RXK39192.1"/>
    </source>
</evidence>
<feature type="transmembrane region" description="Helical" evidence="6">
    <location>
        <begin position="427"/>
        <end position="453"/>
    </location>
</feature>
<reference evidence="7 8" key="1">
    <citation type="submission" date="2016-06" db="EMBL/GenBank/DDBJ databases">
        <title>Evolution of pathogenesis and genome organization in the Tremellales.</title>
        <authorList>
            <person name="Cuomo C."/>
            <person name="Litvintseva A."/>
            <person name="Heitman J."/>
            <person name="Chen Y."/>
            <person name="Sun S."/>
            <person name="Springer D."/>
            <person name="Dromer F."/>
            <person name="Young S."/>
            <person name="Zeng Q."/>
            <person name="Chapman S."/>
            <person name="Gujja S."/>
            <person name="Saif S."/>
            <person name="Birren B."/>
        </authorList>
    </citation>
    <scope>NUCLEOTIDE SEQUENCE [LARGE SCALE GENOMIC DNA]</scope>
    <source>
        <strain evidence="7 8">ATCC 28783</strain>
    </source>
</reference>
<keyword evidence="3 6" id="KW-1133">Transmembrane helix</keyword>
<feature type="transmembrane region" description="Helical" evidence="6">
    <location>
        <begin position="505"/>
        <end position="524"/>
    </location>
</feature>
<dbReference type="VEuPathDB" id="FungiDB:TREMEDRAFT_59998"/>
<evidence type="ECO:0000256" key="6">
    <source>
        <dbReference type="SAM" id="Phobius"/>
    </source>
</evidence>
<dbReference type="PANTHER" id="PTHR31274">
    <property type="entry name" value="PROTEIN ECM3"/>
    <property type="match status" value="1"/>
</dbReference>
<proteinExistence type="predicted"/>
<dbReference type="PANTHER" id="PTHR31274:SF1">
    <property type="entry name" value="AGL149CP"/>
    <property type="match status" value="1"/>
</dbReference>
<feature type="transmembrane region" description="Helical" evidence="6">
    <location>
        <begin position="51"/>
        <end position="75"/>
    </location>
</feature>
<feature type="compositionally biased region" description="Polar residues" evidence="5">
    <location>
        <begin position="241"/>
        <end position="250"/>
    </location>
</feature>
<dbReference type="InParanoid" id="A0A4Q1BNB4"/>
<dbReference type="InterPro" id="IPR004776">
    <property type="entry name" value="Mem_transp_PIN-like"/>
</dbReference>
<evidence type="ECO:0000256" key="3">
    <source>
        <dbReference type="ARBA" id="ARBA00022989"/>
    </source>
</evidence>
<feature type="transmembrane region" description="Helical" evidence="6">
    <location>
        <begin position="125"/>
        <end position="144"/>
    </location>
</feature>
<dbReference type="InterPro" id="IPR040254">
    <property type="entry name" value="Ecm3-like"/>
</dbReference>
<feature type="transmembrane region" description="Helical" evidence="6">
    <location>
        <begin position="343"/>
        <end position="363"/>
    </location>
</feature>
<feature type="transmembrane region" description="Helical" evidence="6">
    <location>
        <begin position="87"/>
        <end position="105"/>
    </location>
</feature>
<dbReference type="Pfam" id="PF03547">
    <property type="entry name" value="Mem_trans"/>
    <property type="match status" value="1"/>
</dbReference>
<dbReference type="AlphaFoldDB" id="A0A4Q1BNB4"/>
<organism evidence="7 8">
    <name type="scientific">Tremella mesenterica</name>
    <name type="common">Jelly fungus</name>
    <dbReference type="NCBI Taxonomy" id="5217"/>
    <lineage>
        <taxon>Eukaryota</taxon>
        <taxon>Fungi</taxon>
        <taxon>Dikarya</taxon>
        <taxon>Basidiomycota</taxon>
        <taxon>Agaricomycotina</taxon>
        <taxon>Tremellomycetes</taxon>
        <taxon>Tremellales</taxon>
        <taxon>Tremellaceae</taxon>
        <taxon>Tremella</taxon>
    </lineage>
</organism>
<dbReference type="EMBL" id="SDIL01000035">
    <property type="protein sequence ID" value="RXK39192.1"/>
    <property type="molecule type" value="Genomic_DNA"/>
</dbReference>
<dbReference type="GO" id="GO:0016020">
    <property type="term" value="C:membrane"/>
    <property type="evidence" value="ECO:0007669"/>
    <property type="project" value="UniProtKB-SubCell"/>
</dbReference>
<comment type="caution">
    <text evidence="7">The sequence shown here is derived from an EMBL/GenBank/DDBJ whole genome shotgun (WGS) entry which is preliminary data.</text>
</comment>
<keyword evidence="8" id="KW-1185">Reference proteome</keyword>
<evidence type="ECO:0008006" key="9">
    <source>
        <dbReference type="Google" id="ProtNLM"/>
    </source>
</evidence>
<dbReference type="STRING" id="5217.A0A4Q1BNB4"/>
<dbReference type="OrthoDB" id="435607at2759"/>
<name>A0A4Q1BNB4_TREME</name>
<gene>
    <name evidence="7" type="ORF">M231_03549</name>
</gene>
<protein>
    <recommendedName>
        <fullName evidence="9">Auxin efflux carrier</fullName>
    </recommendedName>
</protein>
<evidence type="ECO:0000256" key="1">
    <source>
        <dbReference type="ARBA" id="ARBA00004141"/>
    </source>
</evidence>
<keyword evidence="4 6" id="KW-0472">Membrane</keyword>
<feature type="region of interest" description="Disordered" evidence="5">
    <location>
        <begin position="226"/>
        <end position="270"/>
    </location>
</feature>
<feature type="transmembrane region" description="Helical" evidence="6">
    <location>
        <begin position="395"/>
        <end position="415"/>
    </location>
</feature>
<dbReference type="Proteomes" id="UP000289152">
    <property type="component" value="Unassembled WGS sequence"/>
</dbReference>
<dbReference type="GO" id="GO:0055085">
    <property type="term" value="P:transmembrane transport"/>
    <property type="evidence" value="ECO:0007669"/>
    <property type="project" value="InterPro"/>
</dbReference>
<sequence length="530" mass="57478">MMLCICVGWILAKRGIFPPPAARGVSILSLNVGLPSLIFSSMVSSFTPQNISAFGPLALVAFMYMTVGGLLGWIVREIFYVPADFRYGIVVMGVISNWGNLPTAVVQTVAQNAPFDPSTDIELGVAYIAVFILLMNTLLFPVGLHKLCALDFKESNLIKEHLPARERWANRLNLLKSFFRHSSKSNSNSLKTPVDISTIPRPTSPLVEFEKNDVLTPTALTTQFPDYLNETDEGPSDLSRARSTPQSRTHLLNGIPPTRKASRTASLSSVRRIPPTAPLEVADLTQPCLPTISINSNGGPISILPVCSHREQTDLQYSTPITPPQSIHKPTIWHRLLMIGKSFLMPVSLAVVIAIPCSVVLPLKSLFTHVDGWTGSKMPNAPDGKPPLAFIQDTATFIGGMTIPATLILLGASIARLKTPKKWSDQPIAAICAMTAVKMIIAPVFGVFVVQALRDNTSLFPKEDLMRTFVSVLLSGTPAAVNQLVVTQLYNPAGSADTLASFLSLQYLLMPILSTALAAIALYVTEQQRS</sequence>
<accession>A0A4Q1BNB4</accession>
<evidence type="ECO:0000256" key="2">
    <source>
        <dbReference type="ARBA" id="ARBA00022692"/>
    </source>
</evidence>
<evidence type="ECO:0000256" key="4">
    <source>
        <dbReference type="ARBA" id="ARBA00023136"/>
    </source>
</evidence>